<reference evidence="2" key="1">
    <citation type="submission" date="2018-02" db="EMBL/GenBank/DDBJ databases">
        <title>Genome sequence of Desulfocucumis palustris strain NAW-5.</title>
        <authorList>
            <person name="Watanabe M."/>
            <person name="Kojima H."/>
            <person name="Fukui M."/>
        </authorList>
    </citation>
    <scope>NUCLEOTIDE SEQUENCE [LARGE SCALE GENOMIC DNA]</scope>
    <source>
        <strain evidence="2">NAW-5</strain>
    </source>
</reference>
<keyword evidence="2" id="KW-1185">Reference proteome</keyword>
<dbReference type="AlphaFoldDB" id="A0A2L2XBF6"/>
<name>A0A2L2XBF6_9FIRM</name>
<gene>
    <name evidence="1" type="ORF">DCCM_2110</name>
</gene>
<proteinExistence type="predicted"/>
<sequence>MGFTNTSLFNNFCCGGAQKFGEVVIALNWNAMYSRWYFMSFFKVGDFYITMVCIKNN</sequence>
<organism evidence="1 2">
    <name type="scientific">Desulfocucumis palustris</name>
    <dbReference type="NCBI Taxonomy" id="1898651"/>
    <lineage>
        <taxon>Bacteria</taxon>
        <taxon>Bacillati</taxon>
        <taxon>Bacillota</taxon>
        <taxon>Clostridia</taxon>
        <taxon>Eubacteriales</taxon>
        <taxon>Desulfocucumaceae</taxon>
        <taxon>Desulfocucumis</taxon>
    </lineage>
</organism>
<dbReference type="EMBL" id="BFAV01000071">
    <property type="protein sequence ID" value="GBF33013.1"/>
    <property type="molecule type" value="Genomic_DNA"/>
</dbReference>
<comment type="caution">
    <text evidence="1">The sequence shown here is derived from an EMBL/GenBank/DDBJ whole genome shotgun (WGS) entry which is preliminary data.</text>
</comment>
<dbReference type="Proteomes" id="UP000239549">
    <property type="component" value="Unassembled WGS sequence"/>
</dbReference>
<accession>A0A2L2XBF6</accession>
<evidence type="ECO:0000313" key="2">
    <source>
        <dbReference type="Proteomes" id="UP000239549"/>
    </source>
</evidence>
<protein>
    <submittedName>
        <fullName evidence="1">Uncharacterized protein</fullName>
    </submittedName>
</protein>
<evidence type="ECO:0000313" key="1">
    <source>
        <dbReference type="EMBL" id="GBF33013.1"/>
    </source>
</evidence>